<sequence>MPTIPRRVVTGHDERGVSVFASDGPVAVTRNAPDGAYFYEIWSTAAMPVSIAAAEPDPTLSALTVPPSPNGTKIRINEFPPGVVSPVHRTQSVDYGIVLSGEVVLVLDDSETVLRAGDVVVQRGTNHRWENRSDGIARMAFILVDGAFAPDLLDTLGSEVLGGLLHDPMHAPNTRVHEGEA</sequence>
<dbReference type="SUPFAM" id="SSF51182">
    <property type="entry name" value="RmlC-like cupins"/>
    <property type="match status" value="1"/>
</dbReference>
<organism evidence="2 3">
    <name type="scientific">Trebonia kvetii</name>
    <dbReference type="NCBI Taxonomy" id="2480626"/>
    <lineage>
        <taxon>Bacteria</taxon>
        <taxon>Bacillati</taxon>
        <taxon>Actinomycetota</taxon>
        <taxon>Actinomycetes</taxon>
        <taxon>Streptosporangiales</taxon>
        <taxon>Treboniaceae</taxon>
        <taxon>Trebonia</taxon>
    </lineage>
</organism>
<dbReference type="AlphaFoldDB" id="A0A6P2BYS3"/>
<dbReference type="EMBL" id="RPFW01000004">
    <property type="protein sequence ID" value="TVZ03371.1"/>
    <property type="molecule type" value="Genomic_DNA"/>
</dbReference>
<dbReference type="PANTHER" id="PTHR36156">
    <property type="entry name" value="SLR2101 PROTEIN"/>
    <property type="match status" value="1"/>
</dbReference>
<dbReference type="InterPro" id="IPR013096">
    <property type="entry name" value="Cupin_2"/>
</dbReference>
<gene>
    <name evidence="2" type="ORF">EAS64_23495</name>
</gene>
<protein>
    <submittedName>
        <fullName evidence="2">Cupin domain-containing protein</fullName>
    </submittedName>
</protein>
<dbReference type="InterPro" id="IPR047142">
    <property type="entry name" value="OryJ/VirC-like"/>
</dbReference>
<dbReference type="RefSeq" id="WP_145856070.1">
    <property type="nucleotide sequence ID" value="NZ_RPFW01000004.1"/>
</dbReference>
<keyword evidence="3" id="KW-1185">Reference proteome</keyword>
<dbReference type="InterPro" id="IPR014710">
    <property type="entry name" value="RmlC-like_jellyroll"/>
</dbReference>
<reference evidence="2 3" key="1">
    <citation type="submission" date="2018-11" db="EMBL/GenBank/DDBJ databases">
        <title>Trebonia kvetii gen.nov., sp.nov., a novel acidophilic actinobacterium, and proposal of the new actinobacterial family Treboniaceae fam. nov.</title>
        <authorList>
            <person name="Rapoport D."/>
            <person name="Sagova-Mareckova M."/>
            <person name="Sedlacek I."/>
            <person name="Provaznik J."/>
            <person name="Kralova S."/>
            <person name="Pavlinic D."/>
            <person name="Benes V."/>
            <person name="Kopecky J."/>
        </authorList>
    </citation>
    <scope>NUCLEOTIDE SEQUENCE [LARGE SCALE GENOMIC DNA]</scope>
    <source>
        <strain evidence="2 3">15Tr583</strain>
    </source>
</reference>
<dbReference type="Gene3D" id="2.20.70.150">
    <property type="match status" value="1"/>
</dbReference>
<dbReference type="PANTHER" id="PTHR36156:SF2">
    <property type="entry name" value="CUPIN TYPE-2 DOMAIN-CONTAINING PROTEIN"/>
    <property type="match status" value="1"/>
</dbReference>
<accession>A0A6P2BYS3</accession>
<evidence type="ECO:0000313" key="3">
    <source>
        <dbReference type="Proteomes" id="UP000460272"/>
    </source>
</evidence>
<dbReference type="Pfam" id="PF07883">
    <property type="entry name" value="Cupin_2"/>
    <property type="match status" value="1"/>
</dbReference>
<evidence type="ECO:0000259" key="1">
    <source>
        <dbReference type="Pfam" id="PF07883"/>
    </source>
</evidence>
<evidence type="ECO:0000313" key="2">
    <source>
        <dbReference type="EMBL" id="TVZ03371.1"/>
    </source>
</evidence>
<dbReference type="Gene3D" id="2.60.120.10">
    <property type="entry name" value="Jelly Rolls"/>
    <property type="match status" value="1"/>
</dbReference>
<dbReference type="Proteomes" id="UP000460272">
    <property type="component" value="Unassembled WGS sequence"/>
</dbReference>
<dbReference type="OrthoDB" id="713485at2"/>
<feature type="domain" description="Cupin type-2" evidence="1">
    <location>
        <begin position="78"/>
        <end position="142"/>
    </location>
</feature>
<proteinExistence type="predicted"/>
<comment type="caution">
    <text evidence="2">The sequence shown here is derived from an EMBL/GenBank/DDBJ whole genome shotgun (WGS) entry which is preliminary data.</text>
</comment>
<name>A0A6P2BYS3_9ACTN</name>
<dbReference type="InterPro" id="IPR011051">
    <property type="entry name" value="RmlC_Cupin_sf"/>
</dbReference>
<dbReference type="CDD" id="cd02231">
    <property type="entry name" value="cupin_BLL6423-like"/>
    <property type="match status" value="1"/>
</dbReference>